<organism evidence="2 3">
    <name type="scientific">Gilvimarinus algae</name>
    <dbReference type="NCBI Taxonomy" id="3058037"/>
    <lineage>
        <taxon>Bacteria</taxon>
        <taxon>Pseudomonadati</taxon>
        <taxon>Pseudomonadota</taxon>
        <taxon>Gammaproteobacteria</taxon>
        <taxon>Cellvibrionales</taxon>
        <taxon>Cellvibrionaceae</taxon>
        <taxon>Gilvimarinus</taxon>
    </lineage>
</organism>
<evidence type="ECO:0000313" key="2">
    <source>
        <dbReference type="EMBL" id="MDO3382224.1"/>
    </source>
</evidence>
<accession>A0ABT8TFD0</accession>
<comment type="caution">
    <text evidence="2">The sequence shown here is derived from an EMBL/GenBank/DDBJ whole genome shotgun (WGS) entry which is preliminary data.</text>
</comment>
<keyword evidence="1" id="KW-0472">Membrane</keyword>
<evidence type="ECO:0000256" key="1">
    <source>
        <dbReference type="SAM" id="Phobius"/>
    </source>
</evidence>
<gene>
    <name evidence="2" type="ORF">QWI16_08550</name>
</gene>
<dbReference type="PANTHER" id="PTHR40115">
    <property type="entry name" value="INNER MEMBRANE PROTEIN WITH PEPSY TM HELIX"/>
    <property type="match status" value="1"/>
</dbReference>
<dbReference type="PANTHER" id="PTHR40115:SF1">
    <property type="entry name" value="INNER MEMBRANE PROTEIN WITH PEPSY TM HELIX"/>
    <property type="match status" value="1"/>
</dbReference>
<dbReference type="Proteomes" id="UP001168380">
    <property type="component" value="Unassembled WGS sequence"/>
</dbReference>
<dbReference type="InterPro" id="IPR032307">
    <property type="entry name" value="PepSY_TM-like_2"/>
</dbReference>
<keyword evidence="1" id="KW-0812">Transmembrane</keyword>
<feature type="transmembrane region" description="Helical" evidence="1">
    <location>
        <begin position="26"/>
        <end position="48"/>
    </location>
</feature>
<reference evidence="2" key="1">
    <citation type="submission" date="2023-07" db="EMBL/GenBank/DDBJ databases">
        <title>Gilvimarinus algae sp. nov., isolated from the surface of Kelp.</title>
        <authorList>
            <person name="Sun Y.Y."/>
            <person name="Gong Y."/>
            <person name="Du Z.J."/>
        </authorList>
    </citation>
    <scope>NUCLEOTIDE SEQUENCE</scope>
    <source>
        <strain evidence="2">SDUM040014</strain>
    </source>
</reference>
<keyword evidence="1" id="KW-1133">Transmembrane helix</keyword>
<proteinExistence type="predicted"/>
<dbReference type="Pfam" id="PF16357">
    <property type="entry name" value="PepSY_TM_like_2"/>
    <property type="match status" value="1"/>
</dbReference>
<feature type="transmembrane region" description="Helical" evidence="1">
    <location>
        <begin position="190"/>
        <end position="209"/>
    </location>
</feature>
<name>A0ABT8TFD0_9GAMM</name>
<dbReference type="RefSeq" id="WP_302712386.1">
    <property type="nucleotide sequence ID" value="NZ_JAULRT010000052.1"/>
</dbReference>
<evidence type="ECO:0000313" key="3">
    <source>
        <dbReference type="Proteomes" id="UP001168380"/>
    </source>
</evidence>
<dbReference type="EMBL" id="JAULRT010000052">
    <property type="protein sequence ID" value="MDO3382224.1"/>
    <property type="molecule type" value="Genomic_DNA"/>
</dbReference>
<feature type="transmembrane region" description="Helical" evidence="1">
    <location>
        <begin position="160"/>
        <end position="184"/>
    </location>
</feature>
<keyword evidence="3" id="KW-1185">Reference proteome</keyword>
<protein>
    <submittedName>
        <fullName evidence="2">PepSY-associated TM helix domain-containing protein</fullName>
    </submittedName>
</protein>
<sequence length="210" mass="23407">MSDKKGAAKGGKVNKKSQWARWSRTLHWTSSALGLVSLLFFSITGITLNHPEWFKADRHTETATLTLEAEAFERWQSASESTQLQQLLSVINDEFGLGVPRQIDRDEVEWFFDYPRPGGVASVVFDVESGEIFYESTSDGAVSLINDLHKGRHSGFAWKLFIDVAALLGIFMSITGIFLLVVYAGKRTSTWPLVGLGLVIPLALYLWLVP</sequence>